<name>A0A7X6RR77_9ACTN</name>
<gene>
    <name evidence="2" type="ORF">HGB44_18030</name>
</gene>
<accession>A0A7X6RR77</accession>
<dbReference type="InterPro" id="IPR052718">
    <property type="entry name" value="NmrA-type_oxidoreductase"/>
</dbReference>
<proteinExistence type="predicted"/>
<dbReference type="EMBL" id="JAAXPG010000016">
    <property type="protein sequence ID" value="NKY99549.1"/>
    <property type="molecule type" value="Genomic_DNA"/>
</dbReference>
<dbReference type="Gene3D" id="3.40.50.720">
    <property type="entry name" value="NAD(P)-binding Rossmann-like Domain"/>
    <property type="match status" value="1"/>
</dbReference>
<dbReference type="Pfam" id="PF13460">
    <property type="entry name" value="NAD_binding_10"/>
    <property type="match status" value="1"/>
</dbReference>
<dbReference type="AlphaFoldDB" id="A0A7X6RR77"/>
<dbReference type="CDD" id="cd05269">
    <property type="entry name" value="TMR_SDR_a"/>
    <property type="match status" value="1"/>
</dbReference>
<dbReference type="SUPFAM" id="SSF51735">
    <property type="entry name" value="NAD(P)-binding Rossmann-fold domains"/>
    <property type="match status" value="1"/>
</dbReference>
<feature type="domain" description="NAD(P)-binding" evidence="1">
    <location>
        <begin position="7"/>
        <end position="187"/>
    </location>
</feature>
<dbReference type="Proteomes" id="UP000553209">
    <property type="component" value="Unassembled WGS sequence"/>
</dbReference>
<evidence type="ECO:0000313" key="3">
    <source>
        <dbReference type="Proteomes" id="UP000553209"/>
    </source>
</evidence>
<evidence type="ECO:0000259" key="1">
    <source>
        <dbReference type="Pfam" id="PF13460"/>
    </source>
</evidence>
<dbReference type="InterPro" id="IPR036291">
    <property type="entry name" value="NAD(P)-bd_dom_sf"/>
</dbReference>
<keyword evidence="3" id="KW-1185">Reference proteome</keyword>
<protein>
    <submittedName>
        <fullName evidence="2">SDR family oxidoreductase</fullName>
    </submittedName>
</protein>
<evidence type="ECO:0000313" key="2">
    <source>
        <dbReference type="EMBL" id="NKY99549.1"/>
    </source>
</evidence>
<dbReference type="Gene3D" id="3.90.25.10">
    <property type="entry name" value="UDP-galactose 4-epimerase, domain 1"/>
    <property type="match status" value="1"/>
</dbReference>
<reference evidence="2 3" key="1">
    <citation type="submission" date="2020-04" db="EMBL/GenBank/DDBJ databases">
        <title>MicrobeNet Type strains.</title>
        <authorList>
            <person name="Nicholson A.C."/>
        </authorList>
    </citation>
    <scope>NUCLEOTIDE SEQUENCE [LARGE SCALE GENOMIC DNA]</scope>
    <source>
        <strain evidence="2 3">ATCC 23612</strain>
    </source>
</reference>
<sequence>MSVVITGATGHLGRLVVEDLLDRGVPAERITATARDTAGLAGLADRGVRTARADFDDPASLGEAFKGADTLLLVSGTAIGERVRQHGAVIEAAAEVGVGHLVYTSAPRATDTTLVLAPEHRATEELLTASGLAYTILRNGWYNENFAQQLEQARATGAFVGSAGRGRTASASRRDLAEAASVVLRDPAAHAGAVHELSGDTAWTYDDLAATLGELLGREVVYRDLTTEEHVAALTGAGLDEDTARFVAALDANTRDGELSATTGELSRLIGRPTTPVGETLRTLL</sequence>
<dbReference type="PANTHER" id="PTHR47129">
    <property type="entry name" value="QUINONE OXIDOREDUCTASE 2"/>
    <property type="match status" value="1"/>
</dbReference>
<dbReference type="InterPro" id="IPR016040">
    <property type="entry name" value="NAD(P)-bd_dom"/>
</dbReference>
<dbReference type="PANTHER" id="PTHR47129:SF1">
    <property type="entry name" value="NMRA-LIKE DOMAIN-CONTAINING PROTEIN"/>
    <property type="match status" value="1"/>
</dbReference>
<comment type="caution">
    <text evidence="2">The sequence shown here is derived from an EMBL/GenBank/DDBJ whole genome shotgun (WGS) entry which is preliminary data.</text>
</comment>
<dbReference type="RefSeq" id="WP_061081087.1">
    <property type="nucleotide sequence ID" value="NZ_JAAXPG010000016.1"/>
</dbReference>
<organism evidence="2 3">
    <name type="scientific">Nocardiopsis alborubida</name>
    <dbReference type="NCBI Taxonomy" id="146802"/>
    <lineage>
        <taxon>Bacteria</taxon>
        <taxon>Bacillati</taxon>
        <taxon>Actinomycetota</taxon>
        <taxon>Actinomycetes</taxon>
        <taxon>Streptosporangiales</taxon>
        <taxon>Nocardiopsidaceae</taxon>
        <taxon>Nocardiopsis</taxon>
    </lineage>
</organism>